<evidence type="ECO:0000313" key="3">
    <source>
        <dbReference type="Proteomes" id="UP001276854"/>
    </source>
</evidence>
<accession>A0ABU4GQ76</accession>
<protein>
    <submittedName>
        <fullName evidence="2">Polysaccharide pyruvyl transferase family protein</fullName>
        <ecNumber evidence="2">2.4.-.-</ecNumber>
    </submittedName>
</protein>
<reference evidence="2 3" key="1">
    <citation type="submission" date="2023-10" db="EMBL/GenBank/DDBJ databases">
        <title>A novel Glycoside Hydrolase 43-Like Enzyme from Clostrdium boliviensis is an Endo-xylanase, and a Candidate for Xylooligosaccharides Production from Different Xylan Substrates.</title>
        <authorList>
            <person name="Alvarez M.T."/>
            <person name="Rocabado-Villegas L.R."/>
            <person name="Salas-Veizaga D.M."/>
            <person name="Linares-Pasten J.A."/>
            <person name="Gudmundsdottir E.E."/>
            <person name="Hreggvidsson G.O."/>
            <person name="Adlercreutz P."/>
            <person name="Nordberg Karlsson E."/>
        </authorList>
    </citation>
    <scope>NUCLEOTIDE SEQUENCE [LARGE SCALE GENOMIC DNA]</scope>
    <source>
        <strain evidence="2 3">E-1</strain>
    </source>
</reference>
<feature type="domain" description="Polysaccharide pyruvyl transferase" evidence="1">
    <location>
        <begin position="14"/>
        <end position="306"/>
    </location>
</feature>
<organism evidence="2 3">
    <name type="scientific">Clostridium boliviensis</name>
    <dbReference type="NCBI Taxonomy" id="318465"/>
    <lineage>
        <taxon>Bacteria</taxon>
        <taxon>Bacillati</taxon>
        <taxon>Bacillota</taxon>
        <taxon>Clostridia</taxon>
        <taxon>Eubacteriales</taxon>
        <taxon>Clostridiaceae</taxon>
        <taxon>Clostridium</taxon>
    </lineage>
</organism>
<dbReference type="GO" id="GO:0016757">
    <property type="term" value="F:glycosyltransferase activity"/>
    <property type="evidence" value="ECO:0007669"/>
    <property type="project" value="UniProtKB-KW"/>
</dbReference>
<dbReference type="Pfam" id="PF04230">
    <property type="entry name" value="PS_pyruv_trans"/>
    <property type="match status" value="1"/>
</dbReference>
<name>A0ABU4GQ76_9CLOT</name>
<proteinExistence type="predicted"/>
<gene>
    <name evidence="2" type="ORF">RZO55_19525</name>
</gene>
<keyword evidence="3" id="KW-1185">Reference proteome</keyword>
<dbReference type="RefSeq" id="WP_318065955.1">
    <property type="nucleotide sequence ID" value="NZ_JAWONS010000280.1"/>
</dbReference>
<keyword evidence="2" id="KW-0808">Transferase</keyword>
<dbReference type="InterPro" id="IPR007345">
    <property type="entry name" value="Polysacch_pyruvyl_Trfase"/>
</dbReference>
<evidence type="ECO:0000259" key="1">
    <source>
        <dbReference type="Pfam" id="PF04230"/>
    </source>
</evidence>
<dbReference type="EC" id="2.4.-.-" evidence="2"/>
<comment type="caution">
    <text evidence="2">The sequence shown here is derived from an EMBL/GenBank/DDBJ whole genome shotgun (WGS) entry which is preliminary data.</text>
</comment>
<dbReference type="EMBL" id="JAWONS010000280">
    <property type="protein sequence ID" value="MDW2799769.1"/>
    <property type="molecule type" value="Genomic_DNA"/>
</dbReference>
<sequence length="377" mass="43347">MAKVGILSMQRIVNYGSFLQAFGLKAMLEDLGHEVQFVDYRVGAPLVEVKNKQRTGFKRKIYKAFEAINYEAPFNQKIQFILYKKQFAKKYHAILNLTTTPNYTPELDVLIVGSDEVFNCVQHNPKVGYSLELFGKDNRAKKVISYAASFGNTTKAKLQQYKKTDEIGNLLRDFEALSVRDENSAKVVRQLIGQSPKYHLDPVLAYDYIGKCKLIPIIPSKEKYLILYAYSLRISAEEANLISKYAKEKKLKIYAIGGVQKCSDRFIDCSPFEVLAYFINAEEVITDTFHGTIFSIIAKRQFTTLVRKSVGISYGNEEKLTDLLMRLNLSCRLIYDIRELSNIQNRPIDYAKIDFILEAERKRTQEYLELQIPRGNE</sequence>
<dbReference type="Proteomes" id="UP001276854">
    <property type="component" value="Unassembled WGS sequence"/>
</dbReference>
<evidence type="ECO:0000313" key="2">
    <source>
        <dbReference type="EMBL" id="MDW2799769.1"/>
    </source>
</evidence>
<keyword evidence="2" id="KW-0328">Glycosyltransferase</keyword>